<keyword evidence="20" id="KW-1185">Reference proteome</keyword>
<dbReference type="KEGG" id="eri:EEI45_06840"/>
<protein>
    <recommendedName>
        <fullName evidence="6 15">tRNA (guanine-N(1)-)-methyltransferase</fullName>
        <ecNumber evidence="5 15">2.1.1.228</ecNumber>
    </recommendedName>
    <alternativeName>
        <fullName evidence="12 15">M1G-methyltransferase</fullName>
    </alternativeName>
    <alternativeName>
        <fullName evidence="13 15">tRNA [GM37] methyltransferase</fullName>
    </alternativeName>
</protein>
<evidence type="ECO:0000256" key="7">
    <source>
        <dbReference type="ARBA" id="ARBA00022490"/>
    </source>
</evidence>
<keyword evidence="11 15" id="KW-0819">tRNA processing</keyword>
<dbReference type="InterPro" id="IPR002649">
    <property type="entry name" value="tRNA_m1G_MeTrfase_TrmD"/>
</dbReference>
<evidence type="ECO:0000256" key="17">
    <source>
        <dbReference type="RuleBase" id="RU003464"/>
    </source>
</evidence>
<proteinExistence type="inferred from homology"/>
<dbReference type="EMBL" id="CP034234">
    <property type="protein sequence ID" value="AZK44481.1"/>
    <property type="molecule type" value="Genomic_DNA"/>
</dbReference>
<evidence type="ECO:0000256" key="11">
    <source>
        <dbReference type="ARBA" id="ARBA00022694"/>
    </source>
</evidence>
<dbReference type="RefSeq" id="WP_125164649.1">
    <property type="nucleotide sequence ID" value="NZ_CP034234.1"/>
</dbReference>
<dbReference type="Proteomes" id="UP000278804">
    <property type="component" value="Chromosome"/>
</dbReference>
<dbReference type="GO" id="GO:0005829">
    <property type="term" value="C:cytosol"/>
    <property type="evidence" value="ECO:0007669"/>
    <property type="project" value="TreeGrafter"/>
</dbReference>
<dbReference type="InterPro" id="IPR023148">
    <property type="entry name" value="tRNA_m1G_MeTrfase_C_sf"/>
</dbReference>
<dbReference type="PANTHER" id="PTHR46417">
    <property type="entry name" value="TRNA (GUANINE-N(1)-)-METHYLTRANSFERASE"/>
    <property type="match status" value="1"/>
</dbReference>
<evidence type="ECO:0000256" key="10">
    <source>
        <dbReference type="ARBA" id="ARBA00022691"/>
    </source>
</evidence>
<keyword evidence="9 15" id="KW-0808">Transferase</keyword>
<dbReference type="FunFam" id="3.40.1280.10:FF:000001">
    <property type="entry name" value="tRNA (guanine-N(1)-)-methyltransferase"/>
    <property type="match status" value="1"/>
</dbReference>
<dbReference type="EC" id="2.1.1.228" evidence="5 15"/>
<comment type="catalytic activity">
    <reaction evidence="14 15 17">
        <text>guanosine(37) in tRNA + S-adenosyl-L-methionine = N(1)-methylguanosine(37) in tRNA + S-adenosyl-L-homocysteine + H(+)</text>
        <dbReference type="Rhea" id="RHEA:36899"/>
        <dbReference type="Rhea" id="RHEA-COMP:10145"/>
        <dbReference type="Rhea" id="RHEA-COMP:10147"/>
        <dbReference type="ChEBI" id="CHEBI:15378"/>
        <dbReference type="ChEBI" id="CHEBI:57856"/>
        <dbReference type="ChEBI" id="CHEBI:59789"/>
        <dbReference type="ChEBI" id="CHEBI:73542"/>
        <dbReference type="ChEBI" id="CHEBI:74269"/>
        <dbReference type="EC" id="2.1.1.228"/>
    </reaction>
</comment>
<keyword evidence="7 15" id="KW-0963">Cytoplasm</keyword>
<feature type="domain" description="tRNA methyltransferase TRMD/TRM10-type" evidence="18">
    <location>
        <begin position="1"/>
        <end position="220"/>
    </location>
</feature>
<dbReference type="InterPro" id="IPR029028">
    <property type="entry name" value="Alpha/beta_knot_MTases"/>
</dbReference>
<dbReference type="FunFam" id="1.10.1270.20:FF:000001">
    <property type="entry name" value="tRNA (guanine-N(1)-)-methyltransferase"/>
    <property type="match status" value="1"/>
</dbReference>
<evidence type="ECO:0000259" key="18">
    <source>
        <dbReference type="Pfam" id="PF01746"/>
    </source>
</evidence>
<comment type="function">
    <text evidence="1 15 17">Specifically methylates guanosine-37 in various tRNAs.</text>
</comment>
<dbReference type="NCBIfam" id="TIGR00088">
    <property type="entry name" value="trmD"/>
    <property type="match status" value="1"/>
</dbReference>
<dbReference type="GO" id="GO:0002939">
    <property type="term" value="P:tRNA N1-guanine methylation"/>
    <property type="evidence" value="ECO:0007669"/>
    <property type="project" value="TreeGrafter"/>
</dbReference>
<accession>A0A3S8RNH5</accession>
<organism evidence="19 20">
    <name type="scientific">Erysipelothrix piscisicarius</name>
    <dbReference type="NCBI Taxonomy" id="2485784"/>
    <lineage>
        <taxon>Bacteria</taxon>
        <taxon>Bacillati</taxon>
        <taxon>Bacillota</taxon>
        <taxon>Erysipelotrichia</taxon>
        <taxon>Erysipelotrichales</taxon>
        <taxon>Erysipelotrichaceae</taxon>
        <taxon>Erysipelothrix</taxon>
    </lineage>
</organism>
<name>A0A3S8RNH5_9FIRM</name>
<sequence>MRVSILTLFPSMFTGFVESSIISKAIERDLIQIDVVDMRNFTEDKHNCVDDYPYGGGAGLVLMCQPVIDAIEATRTKDSLVIMLTPQGKTLKQSLAYDLSKEQHIILVCGHYEGFDERIRSYVDMEMSIGDYVLTGGETAAMVIADSVIRLVDGVITKESHEDDSFSHGLLEYPHYTRPRSYKGHDVPEVLMSGHHANIETYRLKESLRKTYRVRPDLLESRNLTPTEAKLLQEVVAEEK</sequence>
<comment type="subcellular location">
    <subcellularLocation>
        <location evidence="2 15 17">Cytoplasm</location>
    </subcellularLocation>
</comment>
<reference evidence="19 20" key="1">
    <citation type="journal article" date="2020" name="Int. J. Syst. Evol. Microbiol.">
        <title>Description of Erysipelothrix piscisicarius sp. nov., an emergent fish pathogen, and assessment of virulence using a tiger barb (Puntigrus tetrazona) infection model.</title>
        <authorList>
            <person name="Pomaranski E.K."/>
            <person name="Griffin M.J."/>
            <person name="Camus A.C."/>
            <person name="Armwood A.R."/>
            <person name="Shelley J."/>
            <person name="Waldbieser G.C."/>
            <person name="LaFrentz B.R."/>
            <person name="Garcia J.C."/>
            <person name="Yanong R."/>
            <person name="Soto E."/>
        </authorList>
    </citation>
    <scope>NUCLEOTIDE SEQUENCE [LARGE SCALE GENOMIC DNA]</scope>
    <source>
        <strain evidence="19 20">15TAL0474</strain>
    </source>
</reference>
<comment type="subunit">
    <text evidence="4 15 17">Homodimer.</text>
</comment>
<evidence type="ECO:0000256" key="1">
    <source>
        <dbReference type="ARBA" id="ARBA00002634"/>
    </source>
</evidence>
<dbReference type="Gene3D" id="3.40.1280.10">
    <property type="match status" value="1"/>
</dbReference>
<dbReference type="InterPro" id="IPR016009">
    <property type="entry name" value="tRNA_MeTrfase_TRMD/TRM10"/>
</dbReference>
<evidence type="ECO:0000256" key="15">
    <source>
        <dbReference type="HAMAP-Rule" id="MF_00605"/>
    </source>
</evidence>
<dbReference type="GO" id="GO:0052906">
    <property type="term" value="F:tRNA (guanine(37)-N1)-methyltransferase activity"/>
    <property type="evidence" value="ECO:0007669"/>
    <property type="project" value="UniProtKB-UniRule"/>
</dbReference>
<evidence type="ECO:0000256" key="2">
    <source>
        <dbReference type="ARBA" id="ARBA00004496"/>
    </source>
</evidence>
<dbReference type="Gene3D" id="1.10.1270.20">
    <property type="entry name" value="tRNA(m1g37)methyltransferase, domain 2"/>
    <property type="match status" value="1"/>
</dbReference>
<dbReference type="NCBIfam" id="NF000648">
    <property type="entry name" value="PRK00026.1"/>
    <property type="match status" value="1"/>
</dbReference>
<dbReference type="Pfam" id="PF01746">
    <property type="entry name" value="tRNA_m1G_MT"/>
    <property type="match status" value="1"/>
</dbReference>
<comment type="similarity">
    <text evidence="3 15 17">Belongs to the RNA methyltransferase TrmD family.</text>
</comment>
<keyword evidence="8 15" id="KW-0489">Methyltransferase</keyword>
<dbReference type="CDD" id="cd18080">
    <property type="entry name" value="TrmD-like"/>
    <property type="match status" value="1"/>
</dbReference>
<evidence type="ECO:0000256" key="6">
    <source>
        <dbReference type="ARBA" id="ARBA00014679"/>
    </source>
</evidence>
<evidence type="ECO:0000313" key="19">
    <source>
        <dbReference type="EMBL" id="AZK44481.1"/>
    </source>
</evidence>
<evidence type="ECO:0000256" key="9">
    <source>
        <dbReference type="ARBA" id="ARBA00022679"/>
    </source>
</evidence>
<evidence type="ECO:0000256" key="8">
    <source>
        <dbReference type="ARBA" id="ARBA00022603"/>
    </source>
</evidence>
<dbReference type="AlphaFoldDB" id="A0A3S8RNH5"/>
<evidence type="ECO:0000256" key="4">
    <source>
        <dbReference type="ARBA" id="ARBA00011738"/>
    </source>
</evidence>
<evidence type="ECO:0000313" key="20">
    <source>
        <dbReference type="Proteomes" id="UP000278804"/>
    </source>
</evidence>
<evidence type="ECO:0000256" key="16">
    <source>
        <dbReference type="PIRSR" id="PIRSR000386-1"/>
    </source>
</evidence>
<dbReference type="SUPFAM" id="SSF75217">
    <property type="entry name" value="alpha/beta knot"/>
    <property type="match status" value="1"/>
</dbReference>
<keyword evidence="10 15" id="KW-0949">S-adenosyl-L-methionine</keyword>
<evidence type="ECO:0000256" key="13">
    <source>
        <dbReference type="ARBA" id="ARBA00033392"/>
    </source>
</evidence>
<dbReference type="InterPro" id="IPR029026">
    <property type="entry name" value="tRNA_m1G_MTases_N"/>
</dbReference>
<dbReference type="HAMAP" id="MF_00605">
    <property type="entry name" value="TrmD"/>
    <property type="match status" value="1"/>
</dbReference>
<dbReference type="PANTHER" id="PTHR46417:SF1">
    <property type="entry name" value="TRNA (GUANINE-N(1)-)-METHYLTRANSFERASE"/>
    <property type="match status" value="1"/>
</dbReference>
<feature type="binding site" evidence="15 16">
    <location>
        <position position="110"/>
    </location>
    <ligand>
        <name>S-adenosyl-L-methionine</name>
        <dbReference type="ChEBI" id="CHEBI:59789"/>
    </ligand>
</feature>
<evidence type="ECO:0000256" key="3">
    <source>
        <dbReference type="ARBA" id="ARBA00007630"/>
    </source>
</evidence>
<evidence type="ECO:0000256" key="12">
    <source>
        <dbReference type="ARBA" id="ARBA00029736"/>
    </source>
</evidence>
<evidence type="ECO:0000256" key="5">
    <source>
        <dbReference type="ARBA" id="ARBA00012807"/>
    </source>
</evidence>
<evidence type="ECO:0000256" key="14">
    <source>
        <dbReference type="ARBA" id="ARBA00047783"/>
    </source>
</evidence>
<feature type="binding site" evidence="15 16">
    <location>
        <begin position="129"/>
        <end position="134"/>
    </location>
    <ligand>
        <name>S-adenosyl-L-methionine</name>
        <dbReference type="ChEBI" id="CHEBI:59789"/>
    </ligand>
</feature>
<gene>
    <name evidence="15 19" type="primary">trmD</name>
    <name evidence="19" type="ORF">EEI45_06840</name>
</gene>
<dbReference type="PIRSF" id="PIRSF000386">
    <property type="entry name" value="tRNA_mtase"/>
    <property type="match status" value="1"/>
</dbReference>